<proteinExistence type="predicted"/>
<dbReference type="RefSeq" id="WP_318064575.1">
    <property type="nucleotide sequence ID" value="NZ_JAWONS010000186.1"/>
</dbReference>
<accession>A0ABU4GL45</accession>
<keyword evidence="2" id="KW-1185">Reference proteome</keyword>
<name>A0ABU4GL45_9CLOT</name>
<protein>
    <submittedName>
        <fullName evidence="1">Uncharacterized protein</fullName>
    </submittedName>
</protein>
<gene>
    <name evidence="1" type="ORF">RZO55_12195</name>
</gene>
<evidence type="ECO:0000313" key="2">
    <source>
        <dbReference type="Proteomes" id="UP001276854"/>
    </source>
</evidence>
<reference evidence="1 2" key="1">
    <citation type="submission" date="2023-10" db="EMBL/GenBank/DDBJ databases">
        <title>A novel Glycoside Hydrolase 43-Like Enzyme from Clostrdium boliviensis is an Endo-xylanase, and a Candidate for Xylooligosaccharides Production from Different Xylan Substrates.</title>
        <authorList>
            <person name="Alvarez M.T."/>
            <person name="Rocabado-Villegas L.R."/>
            <person name="Salas-Veizaga D.M."/>
            <person name="Linares-Pasten J.A."/>
            <person name="Gudmundsdottir E.E."/>
            <person name="Hreggvidsson G.O."/>
            <person name="Adlercreutz P."/>
            <person name="Nordberg Karlsson E."/>
        </authorList>
    </citation>
    <scope>NUCLEOTIDE SEQUENCE [LARGE SCALE GENOMIC DNA]</scope>
    <source>
        <strain evidence="1 2">E-1</strain>
    </source>
</reference>
<comment type="caution">
    <text evidence="1">The sequence shown here is derived from an EMBL/GenBank/DDBJ whole genome shotgun (WGS) entry which is preliminary data.</text>
</comment>
<organism evidence="1 2">
    <name type="scientific">Clostridium boliviensis</name>
    <dbReference type="NCBI Taxonomy" id="318465"/>
    <lineage>
        <taxon>Bacteria</taxon>
        <taxon>Bacillati</taxon>
        <taxon>Bacillota</taxon>
        <taxon>Clostridia</taxon>
        <taxon>Eubacteriales</taxon>
        <taxon>Clostridiaceae</taxon>
        <taxon>Clostridium</taxon>
    </lineage>
</organism>
<evidence type="ECO:0000313" key="1">
    <source>
        <dbReference type="EMBL" id="MDW2798335.1"/>
    </source>
</evidence>
<sequence>MEFLTSQDKGVRNFVRYGRSVAAVMALDRAIRNIRNNVGSVYDDREILVF</sequence>
<dbReference type="Proteomes" id="UP001276854">
    <property type="component" value="Unassembled WGS sequence"/>
</dbReference>
<dbReference type="EMBL" id="JAWONS010000186">
    <property type="protein sequence ID" value="MDW2798335.1"/>
    <property type="molecule type" value="Genomic_DNA"/>
</dbReference>